<feature type="region of interest" description="Disordered" evidence="1">
    <location>
        <begin position="375"/>
        <end position="404"/>
    </location>
</feature>
<dbReference type="HOGENOM" id="CLU_422387_0_0_1"/>
<dbReference type="Gene3D" id="1.10.8.10">
    <property type="entry name" value="DNA helicase RuvA subunit, C-terminal domain"/>
    <property type="match status" value="1"/>
</dbReference>
<evidence type="ECO:0000259" key="2">
    <source>
        <dbReference type="PROSITE" id="PS50030"/>
    </source>
</evidence>
<name>B9FPK4_ORYSJ</name>
<dbReference type="AlphaFoldDB" id="B9FPK4"/>
<feature type="compositionally biased region" description="Basic and acidic residues" evidence="1">
    <location>
        <begin position="375"/>
        <end position="386"/>
    </location>
</feature>
<reference evidence="3" key="1">
    <citation type="journal article" date="2005" name="PLoS Biol.">
        <title>The genomes of Oryza sativa: a history of duplications.</title>
        <authorList>
            <person name="Yu J."/>
            <person name="Wang J."/>
            <person name="Lin W."/>
            <person name="Li S."/>
            <person name="Li H."/>
            <person name="Zhou J."/>
            <person name="Ni P."/>
            <person name="Dong W."/>
            <person name="Hu S."/>
            <person name="Zeng C."/>
            <person name="Zhang J."/>
            <person name="Zhang Y."/>
            <person name="Li R."/>
            <person name="Xu Z."/>
            <person name="Li S."/>
            <person name="Li X."/>
            <person name="Zheng H."/>
            <person name="Cong L."/>
            <person name="Lin L."/>
            <person name="Yin J."/>
            <person name="Geng J."/>
            <person name="Li G."/>
            <person name="Shi J."/>
            <person name="Liu J."/>
            <person name="Lv H."/>
            <person name="Li J."/>
            <person name="Wang J."/>
            <person name="Deng Y."/>
            <person name="Ran L."/>
            <person name="Shi X."/>
            <person name="Wang X."/>
            <person name="Wu Q."/>
            <person name="Li C."/>
            <person name="Ren X."/>
            <person name="Wang J."/>
            <person name="Wang X."/>
            <person name="Li D."/>
            <person name="Liu D."/>
            <person name="Zhang X."/>
            <person name="Ji Z."/>
            <person name="Zhao W."/>
            <person name="Sun Y."/>
            <person name="Zhang Z."/>
            <person name="Bao J."/>
            <person name="Han Y."/>
            <person name="Dong L."/>
            <person name="Ji J."/>
            <person name="Chen P."/>
            <person name="Wu S."/>
            <person name="Liu J."/>
            <person name="Xiao Y."/>
            <person name="Bu D."/>
            <person name="Tan J."/>
            <person name="Yang L."/>
            <person name="Ye C."/>
            <person name="Zhang J."/>
            <person name="Xu J."/>
            <person name="Zhou Y."/>
            <person name="Yu Y."/>
            <person name="Zhang B."/>
            <person name="Zhuang S."/>
            <person name="Wei H."/>
            <person name="Liu B."/>
            <person name="Lei M."/>
            <person name="Yu H."/>
            <person name="Li Y."/>
            <person name="Xu H."/>
            <person name="Wei S."/>
            <person name="He X."/>
            <person name="Fang L."/>
            <person name="Zhang Z."/>
            <person name="Zhang Y."/>
            <person name="Huang X."/>
            <person name="Su Z."/>
            <person name="Tong W."/>
            <person name="Li J."/>
            <person name="Tong Z."/>
            <person name="Li S."/>
            <person name="Ye J."/>
            <person name="Wang L."/>
            <person name="Fang L."/>
            <person name="Lei T."/>
            <person name="Chen C."/>
            <person name="Chen H."/>
            <person name="Xu Z."/>
            <person name="Li H."/>
            <person name="Huang H."/>
            <person name="Zhang F."/>
            <person name="Xu H."/>
            <person name="Li N."/>
            <person name="Zhao C."/>
            <person name="Li S."/>
            <person name="Dong L."/>
            <person name="Huang Y."/>
            <person name="Li L."/>
            <person name="Xi Y."/>
            <person name="Qi Q."/>
            <person name="Li W."/>
            <person name="Zhang B."/>
            <person name="Hu W."/>
            <person name="Zhang Y."/>
            <person name="Tian X."/>
            <person name="Jiao Y."/>
            <person name="Liang X."/>
            <person name="Jin J."/>
            <person name="Gao L."/>
            <person name="Zheng W."/>
            <person name="Hao B."/>
            <person name="Liu S."/>
            <person name="Wang W."/>
            <person name="Yuan L."/>
            <person name="Cao M."/>
            <person name="McDermott J."/>
            <person name="Samudrala R."/>
            <person name="Wang J."/>
            <person name="Wong G.K."/>
            <person name="Yang H."/>
        </authorList>
    </citation>
    <scope>NUCLEOTIDE SEQUENCE [LARGE SCALE GENOMIC DNA]</scope>
</reference>
<dbReference type="InterPro" id="IPR009060">
    <property type="entry name" value="UBA-like_sf"/>
</dbReference>
<feature type="region of interest" description="Disordered" evidence="1">
    <location>
        <begin position="194"/>
        <end position="267"/>
    </location>
</feature>
<evidence type="ECO:0000256" key="1">
    <source>
        <dbReference type="SAM" id="MobiDB-lite"/>
    </source>
</evidence>
<dbReference type="Proteomes" id="UP000007752">
    <property type="component" value="Chromosome 5"/>
</dbReference>
<feature type="compositionally biased region" description="Basic residues" evidence="1">
    <location>
        <begin position="253"/>
        <end position="262"/>
    </location>
</feature>
<dbReference type="PANTHER" id="PTHR35294:SF1">
    <property type="entry name" value="OS05G0409000 PROTEIN"/>
    <property type="match status" value="1"/>
</dbReference>
<sequence length="743" mass="80597">MESSFWLLSQLRQDSRYSSPPPVASTVFTGHRHLTTHSRRPRHHYRPLPSSVPVAPVMPPLPCHPRIPHLPRAREPPSLPPSTPISTPNTNLLKLAQAGEGSRGARTVKQIRRSQICIQQGDRRLKMPSASKSKSKDRSAAKAPKEQPKVAAKPMGNGTVASAYNNFSGKFHLLEPSSSLLVSQGNDKLRNTDEIDEHSRSSHGTGDFDCASNNGSCSGESEDPKEKSTSTAPRVDSVPGCDVDKREKIRQKNEKKHQRQKERRAQELHERCKGYLMSRKLEALAQKLVAMGFSSDQATMALIQNEGCLEESVAWLCSFDGSEEAKQQTAADQQPGVNLKIDITDELAKIATLEVKFKCTKQEIERAVVSSEGDLEKAEEVLKTQKQESTATASKPEGSGDSSGLANKAQLMLAQNPTRPQTNGFSSVGAQQMRRDEKDLNYKLLLNGSGPKEHAVKGFQPLAPSVKPEMGRPQFVQPEKRRLNANSVPSVSYITSSPLPVAAPQIKSETRHVAGGNEVKNAMHNGNLRESVVVMQRPQSAAAKQSLPSTSHSMFASEPPREWYLNGASGVDMMLNGGLGHGLRNMSLDGVNSSKQFVHANHQQSFVSNPIDLAANGWGGTWGSGGTSSSLGAASSLGLFRGWSSSESSSSLSRPDWRTNGPSPCDYTSIDWSLDTTLLNPAAKSEWLSDTWSTMFMGGRSTRPSGNLGGPGIAGLHESNFPMDPSPSPRPYDWPSFCRGGSS</sequence>
<feature type="domain" description="UBA" evidence="2">
    <location>
        <begin position="267"/>
        <end position="319"/>
    </location>
</feature>
<dbReference type="PANTHER" id="PTHR35294">
    <property type="entry name" value="UBIQUITIN-ASSOCIATED/TRANSLATION ELONGATION FACTOR EF1B PROTEIN"/>
    <property type="match status" value="1"/>
</dbReference>
<proteinExistence type="predicted"/>
<dbReference type="CDD" id="cd14270">
    <property type="entry name" value="UBA"/>
    <property type="match status" value="1"/>
</dbReference>
<feature type="region of interest" description="Disordered" evidence="1">
    <location>
        <begin position="699"/>
        <end position="743"/>
    </location>
</feature>
<protein>
    <recommendedName>
        <fullName evidence="2">UBA domain-containing protein</fullName>
    </recommendedName>
</protein>
<dbReference type="SUPFAM" id="SSF46934">
    <property type="entry name" value="UBA-like"/>
    <property type="match status" value="1"/>
</dbReference>
<feature type="compositionally biased region" description="Basic and acidic residues" evidence="1">
    <location>
        <begin position="134"/>
        <end position="148"/>
    </location>
</feature>
<organism evidence="3">
    <name type="scientific">Oryza sativa subsp. japonica</name>
    <name type="common">Rice</name>
    <dbReference type="NCBI Taxonomy" id="39947"/>
    <lineage>
        <taxon>Eukaryota</taxon>
        <taxon>Viridiplantae</taxon>
        <taxon>Streptophyta</taxon>
        <taxon>Embryophyta</taxon>
        <taxon>Tracheophyta</taxon>
        <taxon>Spermatophyta</taxon>
        <taxon>Magnoliopsida</taxon>
        <taxon>Liliopsida</taxon>
        <taxon>Poales</taxon>
        <taxon>Poaceae</taxon>
        <taxon>BOP clade</taxon>
        <taxon>Oryzoideae</taxon>
        <taxon>Oryzeae</taxon>
        <taxon>Oryzinae</taxon>
        <taxon>Oryza</taxon>
        <taxon>Oryza sativa</taxon>
    </lineage>
</organism>
<reference evidence="3" key="2">
    <citation type="submission" date="2008-12" db="EMBL/GenBank/DDBJ databases">
        <title>Improved gene annotation of the rice (Oryza sativa) genomes.</title>
        <authorList>
            <person name="Wang J."/>
            <person name="Li R."/>
            <person name="Fan W."/>
            <person name="Huang Q."/>
            <person name="Zhang J."/>
            <person name="Zhou Y."/>
            <person name="Hu Y."/>
            <person name="Zi S."/>
            <person name="Li J."/>
            <person name="Ni P."/>
            <person name="Zheng H."/>
            <person name="Zhang Y."/>
            <person name="Zhao M."/>
            <person name="Hao Q."/>
            <person name="McDermott J."/>
            <person name="Samudrala R."/>
            <person name="Kristiansen K."/>
            <person name="Wong G.K.-S."/>
        </authorList>
    </citation>
    <scope>NUCLEOTIDE SEQUENCE</scope>
</reference>
<dbReference type="PROSITE" id="PS50030">
    <property type="entry name" value="UBA"/>
    <property type="match status" value="1"/>
</dbReference>
<accession>B9FPK4</accession>
<gene>
    <name evidence="3" type="ORF">OsJ_18519</name>
</gene>
<evidence type="ECO:0000313" key="3">
    <source>
        <dbReference type="EMBL" id="EEE63701.1"/>
    </source>
</evidence>
<feature type="region of interest" description="Disordered" evidence="1">
    <location>
        <begin position="100"/>
        <end position="157"/>
    </location>
</feature>
<dbReference type="InterPro" id="IPR015940">
    <property type="entry name" value="UBA"/>
</dbReference>
<dbReference type="EMBL" id="CM000142">
    <property type="protein sequence ID" value="EEE63701.1"/>
    <property type="molecule type" value="Genomic_DNA"/>
</dbReference>
<feature type="compositionally biased region" description="Basic and acidic residues" evidence="1">
    <location>
        <begin position="242"/>
        <end position="252"/>
    </location>
</feature>